<organism evidence="1">
    <name type="scientific">Siphoviridae sp. ctVFv13</name>
    <dbReference type="NCBI Taxonomy" id="2827576"/>
    <lineage>
        <taxon>Viruses</taxon>
        <taxon>Duplodnaviria</taxon>
        <taxon>Heunggongvirae</taxon>
        <taxon>Uroviricota</taxon>
        <taxon>Caudoviricetes</taxon>
    </lineage>
</organism>
<accession>A0A8S5LPY8</accession>
<dbReference type="EMBL" id="BK015893">
    <property type="protein sequence ID" value="DAD72073.1"/>
    <property type="molecule type" value="Genomic_DNA"/>
</dbReference>
<name>A0A8S5LPY8_9CAUD</name>
<protein>
    <submittedName>
        <fullName evidence="1">Uncharacterized protein</fullName>
    </submittedName>
</protein>
<proteinExistence type="predicted"/>
<evidence type="ECO:0000313" key="1">
    <source>
        <dbReference type="EMBL" id="DAD72073.1"/>
    </source>
</evidence>
<sequence length="68" mass="7617">MKRTVDTLIIPYARRRTLELVLSLSGYEADKDAYLEAKGILERAVAALDDGRDPADNIERIDGQLVEL</sequence>
<reference evidence="1" key="1">
    <citation type="journal article" date="2021" name="Proc. Natl. Acad. Sci. U.S.A.">
        <title>A Catalog of Tens of Thousands of Viruses from Human Metagenomes Reveals Hidden Associations with Chronic Diseases.</title>
        <authorList>
            <person name="Tisza M.J."/>
            <person name="Buck C.B."/>
        </authorList>
    </citation>
    <scope>NUCLEOTIDE SEQUENCE</scope>
    <source>
        <strain evidence="1">CtVFv13</strain>
    </source>
</reference>